<dbReference type="AlphaFoldDB" id="A0A6A6AMV6"/>
<feature type="compositionally biased region" description="Polar residues" evidence="1">
    <location>
        <begin position="1"/>
        <end position="17"/>
    </location>
</feature>
<evidence type="ECO:0000313" key="2">
    <source>
        <dbReference type="EMBL" id="KAF2132415.1"/>
    </source>
</evidence>
<keyword evidence="3" id="KW-1185">Reference proteome</keyword>
<feature type="compositionally biased region" description="Polar residues" evidence="1">
    <location>
        <begin position="84"/>
        <end position="97"/>
    </location>
</feature>
<sequence>MSTQDQPLGSGQKTENSMCEIGSVDQKSSANSSDMTTLYHFPQALELSASRFRERTRDTTAPPNPGTLGPTKTLHEQGDDQPAITLTTYNSASSPSEPLNAGGLANEPDATNKDSPEGNKTQVSNQCITDIRTSAEDEGPELVRLRCELDDYWMGLQLEFEEKTGRVWVPLRGWGREEWVWGGDDDVEVDGDEDGVFDWLDEGVEV</sequence>
<dbReference type="EMBL" id="ML977501">
    <property type="protein sequence ID" value="KAF2132415.1"/>
    <property type="molecule type" value="Genomic_DNA"/>
</dbReference>
<name>A0A6A6AMV6_9PLEO</name>
<dbReference type="RefSeq" id="XP_033526802.1">
    <property type="nucleotide sequence ID" value="XM_033672779.1"/>
</dbReference>
<organism evidence="2 3">
    <name type="scientific">Dothidotthia symphoricarpi CBS 119687</name>
    <dbReference type="NCBI Taxonomy" id="1392245"/>
    <lineage>
        <taxon>Eukaryota</taxon>
        <taxon>Fungi</taxon>
        <taxon>Dikarya</taxon>
        <taxon>Ascomycota</taxon>
        <taxon>Pezizomycotina</taxon>
        <taxon>Dothideomycetes</taxon>
        <taxon>Pleosporomycetidae</taxon>
        <taxon>Pleosporales</taxon>
        <taxon>Dothidotthiaceae</taxon>
        <taxon>Dothidotthia</taxon>
    </lineage>
</organism>
<gene>
    <name evidence="2" type="ORF">P153DRAFT_429555</name>
</gene>
<accession>A0A6A6AMV6</accession>
<evidence type="ECO:0000313" key="3">
    <source>
        <dbReference type="Proteomes" id="UP000799771"/>
    </source>
</evidence>
<evidence type="ECO:0000256" key="1">
    <source>
        <dbReference type="SAM" id="MobiDB-lite"/>
    </source>
</evidence>
<protein>
    <submittedName>
        <fullName evidence="2">Uncharacterized protein</fullName>
    </submittedName>
</protein>
<dbReference type="OrthoDB" id="3688570at2759"/>
<reference evidence="2" key="1">
    <citation type="journal article" date="2020" name="Stud. Mycol.">
        <title>101 Dothideomycetes genomes: a test case for predicting lifestyles and emergence of pathogens.</title>
        <authorList>
            <person name="Haridas S."/>
            <person name="Albert R."/>
            <person name="Binder M."/>
            <person name="Bloem J."/>
            <person name="Labutti K."/>
            <person name="Salamov A."/>
            <person name="Andreopoulos B."/>
            <person name="Baker S."/>
            <person name="Barry K."/>
            <person name="Bills G."/>
            <person name="Bluhm B."/>
            <person name="Cannon C."/>
            <person name="Castanera R."/>
            <person name="Culley D."/>
            <person name="Daum C."/>
            <person name="Ezra D."/>
            <person name="Gonzalez J."/>
            <person name="Henrissat B."/>
            <person name="Kuo A."/>
            <person name="Liang C."/>
            <person name="Lipzen A."/>
            <person name="Lutzoni F."/>
            <person name="Magnuson J."/>
            <person name="Mondo S."/>
            <person name="Nolan M."/>
            <person name="Ohm R."/>
            <person name="Pangilinan J."/>
            <person name="Park H.-J."/>
            <person name="Ramirez L."/>
            <person name="Alfaro M."/>
            <person name="Sun H."/>
            <person name="Tritt A."/>
            <person name="Yoshinaga Y."/>
            <person name="Zwiers L.-H."/>
            <person name="Turgeon B."/>
            <person name="Goodwin S."/>
            <person name="Spatafora J."/>
            <person name="Crous P."/>
            <person name="Grigoriev I."/>
        </authorList>
    </citation>
    <scope>NUCLEOTIDE SEQUENCE</scope>
    <source>
        <strain evidence="2">CBS 119687</strain>
    </source>
</reference>
<feature type="region of interest" description="Disordered" evidence="1">
    <location>
        <begin position="1"/>
        <end position="35"/>
    </location>
</feature>
<feature type="compositionally biased region" description="Polar residues" evidence="1">
    <location>
        <begin position="25"/>
        <end position="35"/>
    </location>
</feature>
<feature type="region of interest" description="Disordered" evidence="1">
    <location>
        <begin position="49"/>
        <end position="122"/>
    </location>
</feature>
<dbReference type="Proteomes" id="UP000799771">
    <property type="component" value="Unassembled WGS sequence"/>
</dbReference>
<dbReference type="GeneID" id="54413211"/>
<proteinExistence type="predicted"/>